<evidence type="ECO:0000256" key="1">
    <source>
        <dbReference type="SAM" id="Phobius"/>
    </source>
</evidence>
<dbReference type="Proteomes" id="UP001589828">
    <property type="component" value="Unassembled WGS sequence"/>
</dbReference>
<protein>
    <recommendedName>
        <fullName evidence="4">VWA domain-containing protein</fullName>
    </recommendedName>
</protein>
<reference evidence="2 3" key="1">
    <citation type="submission" date="2024-09" db="EMBL/GenBank/DDBJ databases">
        <authorList>
            <person name="Sun Q."/>
            <person name="Mori K."/>
        </authorList>
    </citation>
    <scope>NUCLEOTIDE SEQUENCE [LARGE SCALE GENOMIC DNA]</scope>
    <source>
        <strain evidence="2 3">NCAIM B.02415</strain>
    </source>
</reference>
<dbReference type="Gene3D" id="3.40.50.410">
    <property type="entry name" value="von Willebrand factor, type A domain"/>
    <property type="match status" value="1"/>
</dbReference>
<sequence>MFSLTWGSVSGWWLPAGLLLGLAYAWLMYRKPVNIGKNLRYILAAIRAVTVFFITVLLISPLVKSVKYEPQKPLVLIAQDNSSSINTFKPAGFNSPAFVDDLAKLKQELGDKYDVQEFNFDKDLHPGLSKSFGGKQTDIAGALHQLNDRFTNQNIGALVLATDGLYNQGNDPQYEARNIKTSIYSVALGDTTAKRDLLIGNVNYNKTAFLGNDFVIEVLATAYQSKGENMSLSVTEDGKQVYTQNIPVTGTDFKKIIPIKLNAAKKGLRKYNISIAPVKNELSTQNNTETIYVEVLDARQKVLLLYNGPHPDLTVIKQAIETNKNFEVKASSLADAATIKPADYSLIILYQLSAGEYPPVKSFIAKSKMPVWYIIGSQSNLQAINSEQNTVHISAGRAETQEVMPLPANDFTAFTLSDSARKKIAALPPLIAPFGSYGTAAGTSVLLRQEIGAVATTYPLLAFGDEGGRRIAVLTGEGLWRWQLAEYQNYGNRNATDELLSQTVQYLTANANRQRFRVYPARNVFDEGENVILNAELYNDALELINTPDVKIELKSTAGKNYSFLFTRTGQSYQLDAGALPIGEYTYNASAQNGKQEFKATGQFTIKPLNLETRQSAANHTLLNALSKQSGGQMLKPSQLGQLADLIRKNENIKTVVYEDKHYSDLIDMKWLFALILLLLSTEWFLRKREGEI</sequence>
<evidence type="ECO:0000313" key="3">
    <source>
        <dbReference type="Proteomes" id="UP001589828"/>
    </source>
</evidence>
<proteinExistence type="predicted"/>
<dbReference type="EMBL" id="JBHLTS010000022">
    <property type="protein sequence ID" value="MFC0515645.1"/>
    <property type="molecule type" value="Genomic_DNA"/>
</dbReference>
<accession>A0ABV6L884</accession>
<dbReference type="RefSeq" id="WP_377023462.1">
    <property type="nucleotide sequence ID" value="NZ_JBHLTS010000022.1"/>
</dbReference>
<feature type="transmembrane region" description="Helical" evidence="1">
    <location>
        <begin position="12"/>
        <end position="29"/>
    </location>
</feature>
<dbReference type="InterPro" id="IPR036465">
    <property type="entry name" value="vWFA_dom_sf"/>
</dbReference>
<keyword evidence="1" id="KW-1133">Transmembrane helix</keyword>
<keyword evidence="1" id="KW-0472">Membrane</keyword>
<keyword evidence="1" id="KW-0812">Transmembrane</keyword>
<keyword evidence="3" id="KW-1185">Reference proteome</keyword>
<feature type="transmembrane region" description="Helical" evidence="1">
    <location>
        <begin position="41"/>
        <end position="63"/>
    </location>
</feature>
<comment type="caution">
    <text evidence="2">The sequence shown here is derived from an EMBL/GenBank/DDBJ whole genome shotgun (WGS) entry which is preliminary data.</text>
</comment>
<gene>
    <name evidence="2" type="ORF">ACFFGT_15605</name>
</gene>
<organism evidence="2 3">
    <name type="scientific">Mucilaginibacter angelicae</name>
    <dbReference type="NCBI Taxonomy" id="869718"/>
    <lineage>
        <taxon>Bacteria</taxon>
        <taxon>Pseudomonadati</taxon>
        <taxon>Bacteroidota</taxon>
        <taxon>Sphingobacteriia</taxon>
        <taxon>Sphingobacteriales</taxon>
        <taxon>Sphingobacteriaceae</taxon>
        <taxon>Mucilaginibacter</taxon>
    </lineage>
</organism>
<dbReference type="PANTHER" id="PTHR37947:SF1">
    <property type="entry name" value="BLL2462 PROTEIN"/>
    <property type="match status" value="1"/>
</dbReference>
<evidence type="ECO:0008006" key="4">
    <source>
        <dbReference type="Google" id="ProtNLM"/>
    </source>
</evidence>
<dbReference type="PANTHER" id="PTHR37947">
    <property type="entry name" value="BLL2462 PROTEIN"/>
    <property type="match status" value="1"/>
</dbReference>
<name>A0ABV6L884_9SPHI</name>
<evidence type="ECO:0000313" key="2">
    <source>
        <dbReference type="EMBL" id="MFC0515645.1"/>
    </source>
</evidence>